<feature type="compositionally biased region" description="Polar residues" evidence="1">
    <location>
        <begin position="305"/>
        <end position="326"/>
    </location>
</feature>
<dbReference type="KEGG" id="smo:SELMODRAFT_409366"/>
<organism evidence="3">
    <name type="scientific">Selaginella moellendorffii</name>
    <name type="common">Spikemoss</name>
    <dbReference type="NCBI Taxonomy" id="88036"/>
    <lineage>
        <taxon>Eukaryota</taxon>
        <taxon>Viridiplantae</taxon>
        <taxon>Streptophyta</taxon>
        <taxon>Embryophyta</taxon>
        <taxon>Tracheophyta</taxon>
        <taxon>Lycopodiopsida</taxon>
        <taxon>Selaginellales</taxon>
        <taxon>Selaginellaceae</taxon>
        <taxon>Selaginella</taxon>
    </lineage>
</organism>
<feature type="compositionally biased region" description="Low complexity" evidence="1">
    <location>
        <begin position="358"/>
        <end position="377"/>
    </location>
</feature>
<feature type="compositionally biased region" description="Polar residues" evidence="1">
    <location>
        <begin position="508"/>
        <end position="533"/>
    </location>
</feature>
<evidence type="ECO:0000256" key="1">
    <source>
        <dbReference type="SAM" id="MobiDB-lite"/>
    </source>
</evidence>
<reference evidence="2 3" key="1">
    <citation type="journal article" date="2011" name="Science">
        <title>The Selaginella genome identifies genetic changes associated with the evolution of vascular plants.</title>
        <authorList>
            <person name="Banks J.A."/>
            <person name="Nishiyama T."/>
            <person name="Hasebe M."/>
            <person name="Bowman J.L."/>
            <person name="Gribskov M."/>
            <person name="dePamphilis C."/>
            <person name="Albert V.A."/>
            <person name="Aono N."/>
            <person name="Aoyama T."/>
            <person name="Ambrose B.A."/>
            <person name="Ashton N.W."/>
            <person name="Axtell M.J."/>
            <person name="Barker E."/>
            <person name="Barker M.S."/>
            <person name="Bennetzen J.L."/>
            <person name="Bonawitz N.D."/>
            <person name="Chapple C."/>
            <person name="Cheng C."/>
            <person name="Correa L.G."/>
            <person name="Dacre M."/>
            <person name="DeBarry J."/>
            <person name="Dreyer I."/>
            <person name="Elias M."/>
            <person name="Engstrom E.M."/>
            <person name="Estelle M."/>
            <person name="Feng L."/>
            <person name="Finet C."/>
            <person name="Floyd S.K."/>
            <person name="Frommer W.B."/>
            <person name="Fujita T."/>
            <person name="Gramzow L."/>
            <person name="Gutensohn M."/>
            <person name="Harholt J."/>
            <person name="Hattori M."/>
            <person name="Heyl A."/>
            <person name="Hirai T."/>
            <person name="Hiwatashi Y."/>
            <person name="Ishikawa M."/>
            <person name="Iwata M."/>
            <person name="Karol K.G."/>
            <person name="Koehler B."/>
            <person name="Kolukisaoglu U."/>
            <person name="Kubo M."/>
            <person name="Kurata T."/>
            <person name="Lalonde S."/>
            <person name="Li K."/>
            <person name="Li Y."/>
            <person name="Litt A."/>
            <person name="Lyons E."/>
            <person name="Manning G."/>
            <person name="Maruyama T."/>
            <person name="Michael T.P."/>
            <person name="Mikami K."/>
            <person name="Miyazaki S."/>
            <person name="Morinaga S."/>
            <person name="Murata T."/>
            <person name="Mueller-Roeber B."/>
            <person name="Nelson D.R."/>
            <person name="Obara M."/>
            <person name="Oguri Y."/>
            <person name="Olmstead R.G."/>
            <person name="Onodera N."/>
            <person name="Petersen B.L."/>
            <person name="Pils B."/>
            <person name="Prigge M."/>
            <person name="Rensing S.A."/>
            <person name="Riano-Pachon D.M."/>
            <person name="Roberts A.W."/>
            <person name="Sato Y."/>
            <person name="Scheller H.V."/>
            <person name="Schulz B."/>
            <person name="Schulz C."/>
            <person name="Shakirov E.V."/>
            <person name="Shibagaki N."/>
            <person name="Shinohara N."/>
            <person name="Shippen D.E."/>
            <person name="Soerensen I."/>
            <person name="Sotooka R."/>
            <person name="Sugimoto N."/>
            <person name="Sugita M."/>
            <person name="Sumikawa N."/>
            <person name="Tanurdzic M."/>
            <person name="Theissen G."/>
            <person name="Ulvskov P."/>
            <person name="Wakazuki S."/>
            <person name="Weng J.K."/>
            <person name="Willats W.W."/>
            <person name="Wipf D."/>
            <person name="Wolf P.G."/>
            <person name="Yang L."/>
            <person name="Zimmer A.D."/>
            <person name="Zhu Q."/>
            <person name="Mitros T."/>
            <person name="Hellsten U."/>
            <person name="Loque D."/>
            <person name="Otillar R."/>
            <person name="Salamov A."/>
            <person name="Schmutz J."/>
            <person name="Shapiro H."/>
            <person name="Lindquist E."/>
            <person name="Lucas S."/>
            <person name="Rokhsar D."/>
            <person name="Grigoriev I.V."/>
        </authorList>
    </citation>
    <scope>NUCLEOTIDE SEQUENCE [LARGE SCALE GENOMIC DNA]</scope>
</reference>
<feature type="compositionally biased region" description="Basic and acidic residues" evidence="1">
    <location>
        <begin position="141"/>
        <end position="171"/>
    </location>
</feature>
<feature type="region of interest" description="Disordered" evidence="1">
    <location>
        <begin position="681"/>
        <end position="709"/>
    </location>
</feature>
<feature type="compositionally biased region" description="Polar residues" evidence="1">
    <location>
        <begin position="378"/>
        <end position="408"/>
    </location>
</feature>
<name>D8RB81_SELML</name>
<dbReference type="EMBL" id="GL377575">
    <property type="protein sequence ID" value="EFJ30753.1"/>
    <property type="molecule type" value="Genomic_DNA"/>
</dbReference>
<feature type="region of interest" description="Disordered" evidence="1">
    <location>
        <begin position="108"/>
        <end position="202"/>
    </location>
</feature>
<dbReference type="Gramene" id="EFJ30753">
    <property type="protein sequence ID" value="EFJ30753"/>
    <property type="gene ID" value="SELMODRAFT_409366"/>
</dbReference>
<gene>
    <name evidence="2" type="ORF">SELMODRAFT_409366</name>
</gene>
<dbReference type="HOGENOM" id="CLU_389539_0_0_1"/>
<protein>
    <submittedName>
        <fullName evidence="2">Uncharacterized protein</fullName>
    </submittedName>
</protein>
<feature type="region of interest" description="Disordered" evidence="1">
    <location>
        <begin position="267"/>
        <end position="427"/>
    </location>
</feature>
<feature type="compositionally biased region" description="Polar residues" evidence="1">
    <location>
        <begin position="183"/>
        <end position="194"/>
    </location>
</feature>
<evidence type="ECO:0000313" key="3">
    <source>
        <dbReference type="Proteomes" id="UP000001514"/>
    </source>
</evidence>
<dbReference type="AlphaFoldDB" id="D8RB81"/>
<sequence length="709" mass="78291">MAAVAPAPPVRWRAESKEIGGFYTFLKSEVDKLKAAQGKMRTHAMKQCNVLLKEYVSFNPYIQRLYFDHIRSKKYGDSRYPQAYRCSMRQLRFPSVWDSSPPAIFRRESTVNPNHIMSESSSMSGYESSDHASARIRAKTPKPEQGRKKSPEGSHHRGAETSRNPERENGKNRSPVLIRYRSPDSNPERPSQGSPYRISEGSPFKYRKAAGQRLNENVVDSSVYRQPPPPHRQVQLDHPTFARVMATSGSEVVSEVSRFLTPQETRAAGSRYDLPTRFSSGSSSDQSTRTAVFESLNRRTARASELSTLQSRYSSPTKTMDGSNVLSGVTTEPRTSTTTSSSTAGMPASSDLQHRHQALFSSSSRTTTTTTSLSRAFDTSSRTLDTSSQVGLQQPRTTSSDAVTSSSGRGLDRVPGTPSTKEVSFDNGLPYKLEHGVSYQDEGTQTYSDRIPGAHALRYGIVQGGVSPPHRSDPDFPSAATMTTTTTTTATITPATTTTPTTTTNATRNEVSDQQHPAASSSTHTRNANSSPSKLPGGGIYTYKMPAGGSYRMLDHSARLPEAKLVEGSSNIYVIEDATQYKVSESRTSEHVTVGHLLYGSETRTLDTEKRSRTKSGDNALRLKRKKKKFAAHRCDVNDLVPEQRRVRRRSIQNRVPETRKYMFYKYYGFAGQGAKTSWGHNRPLGISPPHAQKAPPPPVVEGERPDAV</sequence>
<dbReference type="Proteomes" id="UP000001514">
    <property type="component" value="Unassembled WGS sequence"/>
</dbReference>
<feature type="region of interest" description="Disordered" evidence="1">
    <location>
        <begin position="493"/>
        <end position="540"/>
    </location>
</feature>
<accession>D8RB81</accession>
<dbReference type="InParanoid" id="D8RB81"/>
<keyword evidence="3" id="KW-1185">Reference proteome</keyword>
<feature type="compositionally biased region" description="Low complexity" evidence="1">
    <location>
        <begin position="493"/>
        <end position="507"/>
    </location>
</feature>
<evidence type="ECO:0000313" key="2">
    <source>
        <dbReference type="EMBL" id="EFJ30753.1"/>
    </source>
</evidence>
<feature type="compositionally biased region" description="Low complexity" evidence="1">
    <location>
        <begin position="117"/>
        <end position="127"/>
    </location>
</feature>
<feature type="compositionally biased region" description="Low complexity" evidence="1">
    <location>
        <begin position="327"/>
        <end position="350"/>
    </location>
</feature>
<proteinExistence type="predicted"/>